<proteinExistence type="predicted"/>
<dbReference type="Pfam" id="PF00069">
    <property type="entry name" value="Pkinase"/>
    <property type="match status" value="1"/>
</dbReference>
<dbReference type="GO" id="GO:0004674">
    <property type="term" value="F:protein serine/threonine kinase activity"/>
    <property type="evidence" value="ECO:0007669"/>
    <property type="project" value="UniProtKB-KW"/>
</dbReference>
<dbReference type="InterPro" id="IPR000719">
    <property type="entry name" value="Prot_kinase_dom"/>
</dbReference>
<comment type="catalytic activity">
    <reaction evidence="7">
        <text>L-threonyl-[protein] + ATP = O-phospho-L-threonyl-[protein] + ADP + H(+)</text>
        <dbReference type="Rhea" id="RHEA:46608"/>
        <dbReference type="Rhea" id="RHEA-COMP:11060"/>
        <dbReference type="Rhea" id="RHEA-COMP:11605"/>
        <dbReference type="ChEBI" id="CHEBI:15378"/>
        <dbReference type="ChEBI" id="CHEBI:30013"/>
        <dbReference type="ChEBI" id="CHEBI:30616"/>
        <dbReference type="ChEBI" id="CHEBI:61977"/>
        <dbReference type="ChEBI" id="CHEBI:456216"/>
        <dbReference type="EC" id="2.7.11.1"/>
    </reaction>
</comment>
<dbReference type="GO" id="GO:0005524">
    <property type="term" value="F:ATP binding"/>
    <property type="evidence" value="ECO:0007669"/>
    <property type="project" value="UniProtKB-UniRule"/>
</dbReference>
<evidence type="ECO:0000256" key="6">
    <source>
        <dbReference type="ARBA" id="ARBA00022840"/>
    </source>
</evidence>
<feature type="binding site" evidence="9">
    <location>
        <position position="50"/>
    </location>
    <ligand>
        <name>ATP</name>
        <dbReference type="ChEBI" id="CHEBI:30616"/>
    </ligand>
</feature>
<evidence type="ECO:0000256" key="1">
    <source>
        <dbReference type="ARBA" id="ARBA00012513"/>
    </source>
</evidence>
<organism evidence="11 12">
    <name type="scientific">Effrenium voratum</name>
    <dbReference type="NCBI Taxonomy" id="2562239"/>
    <lineage>
        <taxon>Eukaryota</taxon>
        <taxon>Sar</taxon>
        <taxon>Alveolata</taxon>
        <taxon>Dinophyceae</taxon>
        <taxon>Suessiales</taxon>
        <taxon>Symbiodiniaceae</taxon>
        <taxon>Effrenium</taxon>
    </lineage>
</organism>
<keyword evidence="4 9" id="KW-0547">Nucleotide-binding</keyword>
<evidence type="ECO:0000256" key="8">
    <source>
        <dbReference type="ARBA" id="ARBA00048679"/>
    </source>
</evidence>
<evidence type="ECO:0000256" key="2">
    <source>
        <dbReference type="ARBA" id="ARBA00022527"/>
    </source>
</evidence>
<keyword evidence="6 9" id="KW-0067">ATP-binding</keyword>
<sequence>MATTDNDKGEDLIQATLAKKGYTEVSKLGEGGMGVVYKCRHADGGLRVLKFSRGDFESSEEGQALLEEGNQMRQLRHPNLVQIWQLIMTPTLVMLELEFLAGGDLHCRIHDPQGRPISSEILMIRA</sequence>
<dbReference type="Gene3D" id="1.10.510.10">
    <property type="entry name" value="Transferase(Phosphotransferase) domain 1"/>
    <property type="match status" value="1"/>
</dbReference>
<comment type="catalytic activity">
    <reaction evidence="8">
        <text>L-seryl-[protein] + ATP = O-phospho-L-seryl-[protein] + ADP + H(+)</text>
        <dbReference type="Rhea" id="RHEA:17989"/>
        <dbReference type="Rhea" id="RHEA-COMP:9863"/>
        <dbReference type="Rhea" id="RHEA-COMP:11604"/>
        <dbReference type="ChEBI" id="CHEBI:15378"/>
        <dbReference type="ChEBI" id="CHEBI:29999"/>
        <dbReference type="ChEBI" id="CHEBI:30616"/>
        <dbReference type="ChEBI" id="CHEBI:83421"/>
        <dbReference type="ChEBI" id="CHEBI:456216"/>
        <dbReference type="EC" id="2.7.11.1"/>
    </reaction>
</comment>
<keyword evidence="12" id="KW-1185">Reference proteome</keyword>
<dbReference type="InterPro" id="IPR051131">
    <property type="entry name" value="NEK_Ser/Thr_kinase_NIMA"/>
</dbReference>
<evidence type="ECO:0000256" key="3">
    <source>
        <dbReference type="ARBA" id="ARBA00022679"/>
    </source>
</evidence>
<keyword evidence="3" id="KW-0808">Transferase</keyword>
<evidence type="ECO:0000256" key="5">
    <source>
        <dbReference type="ARBA" id="ARBA00022777"/>
    </source>
</evidence>
<evidence type="ECO:0000313" key="12">
    <source>
        <dbReference type="Proteomes" id="UP001178507"/>
    </source>
</evidence>
<evidence type="ECO:0000256" key="9">
    <source>
        <dbReference type="PROSITE-ProRule" id="PRU10141"/>
    </source>
</evidence>
<comment type="caution">
    <text evidence="11">The sequence shown here is derived from an EMBL/GenBank/DDBJ whole genome shotgun (WGS) entry which is preliminary data.</text>
</comment>
<dbReference type="PROSITE" id="PS00107">
    <property type="entry name" value="PROTEIN_KINASE_ATP"/>
    <property type="match status" value="1"/>
</dbReference>
<dbReference type="PANTHER" id="PTHR44899">
    <property type="entry name" value="CAMK FAMILY PROTEIN KINASE"/>
    <property type="match status" value="1"/>
</dbReference>
<dbReference type="InterPro" id="IPR017441">
    <property type="entry name" value="Protein_kinase_ATP_BS"/>
</dbReference>
<dbReference type="AlphaFoldDB" id="A0AA36IME1"/>
<evidence type="ECO:0000313" key="11">
    <source>
        <dbReference type="EMBL" id="CAJ1390220.1"/>
    </source>
</evidence>
<feature type="domain" description="Protein kinase" evidence="10">
    <location>
        <begin position="22"/>
        <end position="126"/>
    </location>
</feature>
<evidence type="ECO:0000256" key="4">
    <source>
        <dbReference type="ARBA" id="ARBA00022741"/>
    </source>
</evidence>
<dbReference type="EMBL" id="CAUJNA010002026">
    <property type="protein sequence ID" value="CAJ1390220.1"/>
    <property type="molecule type" value="Genomic_DNA"/>
</dbReference>
<gene>
    <name evidence="11" type="ORF">EVOR1521_LOCUS15700</name>
</gene>
<keyword evidence="2" id="KW-0723">Serine/threonine-protein kinase</keyword>
<accession>A0AA36IME1</accession>
<dbReference type="PANTHER" id="PTHR44899:SF3">
    <property type="entry name" value="SERINE_THREONINE-PROTEIN KINASE NEK1"/>
    <property type="match status" value="1"/>
</dbReference>
<dbReference type="EC" id="2.7.11.1" evidence="1"/>
<dbReference type="Proteomes" id="UP001178507">
    <property type="component" value="Unassembled WGS sequence"/>
</dbReference>
<protein>
    <recommendedName>
        <fullName evidence="1">non-specific serine/threonine protein kinase</fullName>
        <ecNumber evidence="1">2.7.11.1</ecNumber>
    </recommendedName>
</protein>
<dbReference type="PROSITE" id="PS50011">
    <property type="entry name" value="PROTEIN_KINASE_DOM"/>
    <property type="match status" value="1"/>
</dbReference>
<dbReference type="InterPro" id="IPR011009">
    <property type="entry name" value="Kinase-like_dom_sf"/>
</dbReference>
<evidence type="ECO:0000256" key="7">
    <source>
        <dbReference type="ARBA" id="ARBA00047899"/>
    </source>
</evidence>
<evidence type="ECO:0000259" key="10">
    <source>
        <dbReference type="PROSITE" id="PS50011"/>
    </source>
</evidence>
<reference evidence="11" key="1">
    <citation type="submission" date="2023-08" db="EMBL/GenBank/DDBJ databases">
        <authorList>
            <person name="Chen Y."/>
            <person name="Shah S."/>
            <person name="Dougan E. K."/>
            <person name="Thang M."/>
            <person name="Chan C."/>
        </authorList>
    </citation>
    <scope>NUCLEOTIDE SEQUENCE</scope>
</reference>
<dbReference type="SUPFAM" id="SSF56112">
    <property type="entry name" value="Protein kinase-like (PK-like)"/>
    <property type="match status" value="1"/>
</dbReference>
<name>A0AA36IME1_9DINO</name>
<keyword evidence="5" id="KW-0418">Kinase</keyword>